<dbReference type="AlphaFoldDB" id="Q39G42"/>
<gene>
    <name evidence="6" type="ordered locus">Bcep18194_A4980</name>
</gene>
<dbReference type="KEGG" id="bur:Bcep18194_A4980"/>
<evidence type="ECO:0000313" key="7">
    <source>
        <dbReference type="Proteomes" id="UP000002705"/>
    </source>
</evidence>
<dbReference type="GO" id="GO:0003677">
    <property type="term" value="F:DNA binding"/>
    <property type="evidence" value="ECO:0007669"/>
    <property type="project" value="UniProtKB-KW"/>
</dbReference>
<dbReference type="GO" id="GO:0003700">
    <property type="term" value="F:DNA-binding transcription factor activity"/>
    <property type="evidence" value="ECO:0007669"/>
    <property type="project" value="TreeGrafter"/>
</dbReference>
<evidence type="ECO:0000259" key="5">
    <source>
        <dbReference type="PROSITE" id="PS50943"/>
    </source>
</evidence>
<evidence type="ECO:0000256" key="3">
    <source>
        <dbReference type="ARBA" id="ARBA00023163"/>
    </source>
</evidence>
<reference evidence="6" key="1">
    <citation type="submission" date="2009-01" db="EMBL/GenBank/DDBJ databases">
        <title>Complete sequence of chromosome 1 of Burkholderia sp. 383.</title>
        <authorList>
            <consortium name="US DOE Joint Genome Institute"/>
            <person name="Copeland A."/>
            <person name="Lucas S."/>
            <person name="Lapidus A."/>
            <person name="Barry K."/>
            <person name="Detter J.C."/>
            <person name="Glavina T."/>
            <person name="Hammon N."/>
            <person name="Israni S."/>
            <person name="Pitluck S."/>
            <person name="Chain P."/>
            <person name="Malfatti S."/>
            <person name="Shin M."/>
            <person name="Vergez L."/>
            <person name="Schmutz J."/>
            <person name="Larimer F."/>
            <person name="Land M."/>
            <person name="Kyrpides N."/>
            <person name="Lykidis A."/>
            <person name="Richardson P."/>
        </authorList>
    </citation>
    <scope>NUCLEOTIDE SEQUENCE</scope>
    <source>
        <strain evidence="6">383</strain>
    </source>
</reference>
<organism evidence="6 7">
    <name type="scientific">Burkholderia lata (strain ATCC 17760 / DSM 23089 / LMG 22485 / NCIMB 9086 / R18194 / 383)</name>
    <dbReference type="NCBI Taxonomy" id="482957"/>
    <lineage>
        <taxon>Bacteria</taxon>
        <taxon>Pseudomonadati</taxon>
        <taxon>Pseudomonadota</taxon>
        <taxon>Betaproteobacteria</taxon>
        <taxon>Burkholderiales</taxon>
        <taxon>Burkholderiaceae</taxon>
        <taxon>Burkholderia</taxon>
        <taxon>Burkholderia cepacia complex</taxon>
    </lineage>
</organism>
<proteinExistence type="predicted"/>
<feature type="compositionally biased region" description="Basic residues" evidence="4">
    <location>
        <begin position="1"/>
        <end position="14"/>
    </location>
</feature>
<protein>
    <submittedName>
        <fullName evidence="6">Transcriptional regulator, XRE family</fullName>
    </submittedName>
</protein>
<dbReference type="PATRIC" id="fig|482957.22.peg.1913"/>
<dbReference type="Gene3D" id="1.10.260.40">
    <property type="entry name" value="lambda repressor-like DNA-binding domains"/>
    <property type="match status" value="1"/>
</dbReference>
<dbReference type="InterPro" id="IPR010982">
    <property type="entry name" value="Lambda_DNA-bd_dom_sf"/>
</dbReference>
<dbReference type="PROSITE" id="PS50943">
    <property type="entry name" value="HTH_CROC1"/>
    <property type="match status" value="1"/>
</dbReference>
<dbReference type="Pfam" id="PF01381">
    <property type="entry name" value="HTH_3"/>
    <property type="match status" value="1"/>
</dbReference>
<name>Q39G42_BURL3</name>
<evidence type="ECO:0000313" key="6">
    <source>
        <dbReference type="EMBL" id="ABB08574.1"/>
    </source>
</evidence>
<dbReference type="Proteomes" id="UP000002705">
    <property type="component" value="Chromosome 1"/>
</dbReference>
<sequence>MAKRASYRDHHRMQRVSGKRDDAGHLAAIGATVRARRLEFGVSQEALALLTGIDRSHMGRIERGQRNLTILNLIRIADALNISPSKLLKSSGL</sequence>
<keyword evidence="7" id="KW-1185">Reference proteome</keyword>
<dbReference type="SMART" id="SM00530">
    <property type="entry name" value="HTH_XRE"/>
    <property type="match status" value="1"/>
</dbReference>
<dbReference type="PANTHER" id="PTHR46797">
    <property type="entry name" value="HTH-TYPE TRANSCRIPTIONAL REGULATOR"/>
    <property type="match status" value="1"/>
</dbReference>
<dbReference type="PANTHER" id="PTHR46797:SF23">
    <property type="entry name" value="HTH-TYPE TRANSCRIPTIONAL REGULATOR SUTR"/>
    <property type="match status" value="1"/>
</dbReference>
<feature type="domain" description="HTH cro/C1-type" evidence="5">
    <location>
        <begin position="33"/>
        <end position="87"/>
    </location>
</feature>
<keyword evidence="3" id="KW-0804">Transcription</keyword>
<accession>Q39G42</accession>
<keyword evidence="1" id="KW-0805">Transcription regulation</keyword>
<keyword evidence="2" id="KW-0238">DNA-binding</keyword>
<evidence type="ECO:0000256" key="4">
    <source>
        <dbReference type="SAM" id="MobiDB-lite"/>
    </source>
</evidence>
<evidence type="ECO:0000256" key="2">
    <source>
        <dbReference type="ARBA" id="ARBA00023125"/>
    </source>
</evidence>
<dbReference type="GO" id="GO:0005829">
    <property type="term" value="C:cytosol"/>
    <property type="evidence" value="ECO:0007669"/>
    <property type="project" value="TreeGrafter"/>
</dbReference>
<dbReference type="InterPro" id="IPR001387">
    <property type="entry name" value="Cro/C1-type_HTH"/>
</dbReference>
<evidence type="ECO:0000256" key="1">
    <source>
        <dbReference type="ARBA" id="ARBA00023015"/>
    </source>
</evidence>
<dbReference type="SUPFAM" id="SSF47413">
    <property type="entry name" value="lambda repressor-like DNA-binding domains"/>
    <property type="match status" value="1"/>
</dbReference>
<dbReference type="HOGENOM" id="CLU_066192_29_4_4"/>
<dbReference type="EMBL" id="CP000151">
    <property type="protein sequence ID" value="ABB08574.1"/>
    <property type="molecule type" value="Genomic_DNA"/>
</dbReference>
<dbReference type="InterPro" id="IPR050807">
    <property type="entry name" value="TransReg_Diox_bact_type"/>
</dbReference>
<dbReference type="CDD" id="cd00093">
    <property type="entry name" value="HTH_XRE"/>
    <property type="match status" value="1"/>
</dbReference>
<feature type="region of interest" description="Disordered" evidence="4">
    <location>
        <begin position="1"/>
        <end position="20"/>
    </location>
</feature>